<evidence type="ECO:0000256" key="1">
    <source>
        <dbReference type="SAM" id="Phobius"/>
    </source>
</evidence>
<protein>
    <submittedName>
        <fullName evidence="2">Uncharacterized protein</fullName>
    </submittedName>
</protein>
<dbReference type="PATRIC" id="fig|688269.3.peg.677"/>
<feature type="transmembrane region" description="Helical" evidence="1">
    <location>
        <begin position="28"/>
        <end position="45"/>
    </location>
</feature>
<dbReference type="EMBL" id="CP002351">
    <property type="protein sequence ID" value="AEH50741.1"/>
    <property type="molecule type" value="Genomic_DNA"/>
</dbReference>
<feature type="transmembrane region" description="Helical" evidence="1">
    <location>
        <begin position="52"/>
        <end position="70"/>
    </location>
</feature>
<dbReference type="STRING" id="688269.Theth_0654"/>
<keyword evidence="1" id="KW-1133">Transmembrane helix</keyword>
<keyword evidence="3" id="KW-1185">Reference proteome</keyword>
<dbReference type="Proteomes" id="UP000006804">
    <property type="component" value="Chromosome"/>
</dbReference>
<name>F7YXU4_9THEM</name>
<accession>F7YXU4</accession>
<organism evidence="2 3">
    <name type="scientific">Pseudothermotoga thermarum DSM 5069</name>
    <dbReference type="NCBI Taxonomy" id="688269"/>
    <lineage>
        <taxon>Bacteria</taxon>
        <taxon>Thermotogati</taxon>
        <taxon>Thermotogota</taxon>
        <taxon>Thermotogae</taxon>
        <taxon>Thermotogales</taxon>
        <taxon>Thermotogaceae</taxon>
        <taxon>Pseudothermotoga</taxon>
    </lineage>
</organism>
<dbReference type="HOGENOM" id="CLU_2736982_0_0_0"/>
<gene>
    <name evidence="2" type="ORF">Theth_0654</name>
</gene>
<dbReference type="AlphaFoldDB" id="F7YXU4"/>
<dbReference type="RefSeq" id="WP_013931964.1">
    <property type="nucleotide sequence ID" value="NC_015707.1"/>
</dbReference>
<reference evidence="2 3" key="1">
    <citation type="submission" date="2010-11" db="EMBL/GenBank/DDBJ databases">
        <title>The complete genome of Thermotoga thermarum DSM 5069.</title>
        <authorList>
            <consortium name="US DOE Joint Genome Institute (JGI-PGF)"/>
            <person name="Lucas S."/>
            <person name="Copeland A."/>
            <person name="Lapidus A."/>
            <person name="Bruce D."/>
            <person name="Goodwin L."/>
            <person name="Pitluck S."/>
            <person name="Kyrpides N."/>
            <person name="Mavromatis K."/>
            <person name="Ivanova N."/>
            <person name="Zeytun A."/>
            <person name="Brettin T."/>
            <person name="Detter J.C."/>
            <person name="Tapia R."/>
            <person name="Han C."/>
            <person name="Land M."/>
            <person name="Hauser L."/>
            <person name="Markowitz V."/>
            <person name="Cheng J.-F."/>
            <person name="Hugenholtz P."/>
            <person name="Woyke T."/>
            <person name="Wu D."/>
            <person name="Spring S."/>
            <person name="Schroeder M."/>
            <person name="Brambilla E."/>
            <person name="Klenk H.-P."/>
            <person name="Eisen J.A."/>
        </authorList>
    </citation>
    <scope>NUCLEOTIDE SEQUENCE [LARGE SCALE GENOMIC DNA]</scope>
    <source>
        <strain evidence="2 3">DSM 5069</strain>
    </source>
</reference>
<sequence>MIVALGIIGVLLLVYIGSKLLQLKVKSLAFVYSIFVCLYAVLLIIGNWIPVAVYIAGEIFVIWIIIRFMGF</sequence>
<proteinExistence type="predicted"/>
<keyword evidence="1" id="KW-0812">Transmembrane</keyword>
<keyword evidence="1" id="KW-0472">Membrane</keyword>
<dbReference type="KEGG" id="tta:Theth_0654"/>
<evidence type="ECO:0000313" key="2">
    <source>
        <dbReference type="EMBL" id="AEH50741.1"/>
    </source>
</evidence>
<evidence type="ECO:0000313" key="3">
    <source>
        <dbReference type="Proteomes" id="UP000006804"/>
    </source>
</evidence>